<feature type="non-terminal residue" evidence="1">
    <location>
        <position position="84"/>
    </location>
</feature>
<protein>
    <submittedName>
        <fullName evidence="1">24665_t:CDS:1</fullName>
    </submittedName>
</protein>
<dbReference type="EMBL" id="CAJVQB010135440">
    <property type="protein sequence ID" value="CAG8854260.1"/>
    <property type="molecule type" value="Genomic_DNA"/>
</dbReference>
<reference evidence="1 2" key="1">
    <citation type="submission" date="2021-06" db="EMBL/GenBank/DDBJ databases">
        <authorList>
            <person name="Kallberg Y."/>
            <person name="Tangrot J."/>
            <person name="Rosling A."/>
        </authorList>
    </citation>
    <scope>NUCLEOTIDE SEQUENCE [LARGE SCALE GENOMIC DNA]</scope>
    <source>
        <strain evidence="1 2">120-4 pot B 10/14</strain>
    </source>
</reference>
<name>A0ABN7XHJ8_GIGMA</name>
<feature type="non-terminal residue" evidence="1">
    <location>
        <position position="1"/>
    </location>
</feature>
<evidence type="ECO:0000313" key="1">
    <source>
        <dbReference type="EMBL" id="CAG8854260.1"/>
    </source>
</evidence>
<organism evidence="1 2">
    <name type="scientific">Gigaspora margarita</name>
    <dbReference type="NCBI Taxonomy" id="4874"/>
    <lineage>
        <taxon>Eukaryota</taxon>
        <taxon>Fungi</taxon>
        <taxon>Fungi incertae sedis</taxon>
        <taxon>Mucoromycota</taxon>
        <taxon>Glomeromycotina</taxon>
        <taxon>Glomeromycetes</taxon>
        <taxon>Diversisporales</taxon>
        <taxon>Gigasporaceae</taxon>
        <taxon>Gigaspora</taxon>
    </lineage>
</organism>
<proteinExistence type="predicted"/>
<evidence type="ECO:0000313" key="2">
    <source>
        <dbReference type="Proteomes" id="UP000789901"/>
    </source>
</evidence>
<sequence>WQNIVMSNNSLLKTLSVNLSDVTNGAGASLSEIKSYFNHFDQTNISEAFDATRSKQKNIITANEWRAFTEKLYNLQVESQSGFK</sequence>
<keyword evidence="2" id="KW-1185">Reference proteome</keyword>
<comment type="caution">
    <text evidence="1">The sequence shown here is derived from an EMBL/GenBank/DDBJ whole genome shotgun (WGS) entry which is preliminary data.</text>
</comment>
<dbReference type="Proteomes" id="UP000789901">
    <property type="component" value="Unassembled WGS sequence"/>
</dbReference>
<gene>
    <name evidence="1" type="ORF">GMARGA_LOCUS43081</name>
</gene>
<accession>A0ABN7XHJ8</accession>